<dbReference type="InterPro" id="IPR050428">
    <property type="entry name" value="TCS_sensor_his_kinase"/>
</dbReference>
<dbReference type="SMART" id="SM00387">
    <property type="entry name" value="HATPase_c"/>
    <property type="match status" value="1"/>
</dbReference>
<dbReference type="CDD" id="cd00075">
    <property type="entry name" value="HATPase"/>
    <property type="match status" value="1"/>
</dbReference>
<dbReference type="AlphaFoldDB" id="A0A1R4HCB5"/>
<keyword evidence="13" id="KW-1185">Reference proteome</keyword>
<dbReference type="InterPro" id="IPR036097">
    <property type="entry name" value="HisK_dim/P_sf"/>
</dbReference>
<comment type="subcellular location">
    <subcellularLocation>
        <location evidence="2">Membrane</location>
    </subcellularLocation>
</comment>
<keyword evidence="8 10" id="KW-1133">Transmembrane helix</keyword>
<dbReference type="PANTHER" id="PTHR45436">
    <property type="entry name" value="SENSOR HISTIDINE KINASE YKOH"/>
    <property type="match status" value="1"/>
</dbReference>
<dbReference type="InterPro" id="IPR036890">
    <property type="entry name" value="HATPase_C_sf"/>
</dbReference>
<evidence type="ECO:0000256" key="1">
    <source>
        <dbReference type="ARBA" id="ARBA00000085"/>
    </source>
</evidence>
<sequence>MKIRRMLHISFFALLSLVTVSLTAVAFFTSRSMLEEEIGRNLTRDAAMLMAQVDMLMFERMQNIHSWSQMDIMQEARVRDVDKRLSQFLTDVVIGYKGMYSKLFFVNIDQRIIAASSPELIGIVHYATANWVRAEVPNGDVFIEDLQLLSPYNDASLVIRAPVQDNYSSQYMGQFYGLFDMRQLFRLLDEASRSDSGERYIVLLDAEGRAIAASGNLRKPEFLLKTTFSNWKADKDQAFFIHSGEPVIASSVLVGRASSPNYLGYVQMGWSLLVFQSTHTAYAPIYKLLEIFIGIIFFTMLLAFWLSQWISGRIASPLLGLTKWVRGVRYFEKQTPPKLEGTLEIRELEKAFATMLQQLERSREQVIQASKLAVIGEMAAIMAHEVRTPLGILSTSVQMLQREPALSAEGHEMTRFILDESSRLKRLVTTMLECSRPRKPQMLFHNVHDIVLHTLELLARQANAKHLCIERQLQAKTPVIVCDAELLTQVFLNLLHNAIQLVANEGRVCIRSTSCNQHLSIEIADNGPGIAVADYHNIFEPFFTKREGGVGLGLTVTKQIMLAHQGNIFIKQSEWGGACFVLDLPLTQE</sequence>
<dbReference type="EC" id="2.7.13.3" evidence="3"/>
<feature type="transmembrane region" description="Helical" evidence="10">
    <location>
        <begin position="285"/>
        <end position="306"/>
    </location>
</feature>
<evidence type="ECO:0000256" key="8">
    <source>
        <dbReference type="ARBA" id="ARBA00022989"/>
    </source>
</evidence>
<dbReference type="Proteomes" id="UP000195667">
    <property type="component" value="Unassembled WGS sequence"/>
</dbReference>
<keyword evidence="6 10" id="KW-0812">Transmembrane</keyword>
<evidence type="ECO:0000256" key="4">
    <source>
        <dbReference type="ARBA" id="ARBA00022553"/>
    </source>
</evidence>
<proteinExistence type="predicted"/>
<dbReference type="GO" id="GO:0000155">
    <property type="term" value="F:phosphorelay sensor kinase activity"/>
    <property type="evidence" value="ECO:0007669"/>
    <property type="project" value="InterPro"/>
</dbReference>
<evidence type="ECO:0000256" key="9">
    <source>
        <dbReference type="ARBA" id="ARBA00023136"/>
    </source>
</evidence>
<name>A0A1R4HCB5_9GAMM</name>
<dbReference type="InterPro" id="IPR003661">
    <property type="entry name" value="HisK_dim/P_dom"/>
</dbReference>
<keyword evidence="7 12" id="KW-0418">Kinase</keyword>
<dbReference type="SUPFAM" id="SSF47384">
    <property type="entry name" value="Homodimeric domain of signal transducing histidine kinase"/>
    <property type="match status" value="1"/>
</dbReference>
<dbReference type="CDD" id="cd00082">
    <property type="entry name" value="HisKA"/>
    <property type="match status" value="1"/>
</dbReference>
<evidence type="ECO:0000313" key="12">
    <source>
        <dbReference type="EMBL" id="SJM93885.1"/>
    </source>
</evidence>
<feature type="domain" description="Histidine kinase" evidence="11">
    <location>
        <begin position="381"/>
        <end position="588"/>
    </location>
</feature>
<keyword evidence="5" id="KW-0808">Transferase</keyword>
<dbReference type="InterPro" id="IPR003594">
    <property type="entry name" value="HATPase_dom"/>
</dbReference>
<evidence type="ECO:0000256" key="6">
    <source>
        <dbReference type="ARBA" id="ARBA00022692"/>
    </source>
</evidence>
<comment type="catalytic activity">
    <reaction evidence="1">
        <text>ATP + protein L-histidine = ADP + protein N-phospho-L-histidine.</text>
        <dbReference type="EC" id="2.7.13.3"/>
    </reaction>
</comment>
<dbReference type="PROSITE" id="PS50109">
    <property type="entry name" value="HIS_KIN"/>
    <property type="match status" value="1"/>
</dbReference>
<dbReference type="Gene3D" id="1.10.287.130">
    <property type="match status" value="1"/>
</dbReference>
<dbReference type="Pfam" id="PF00512">
    <property type="entry name" value="HisKA"/>
    <property type="match status" value="1"/>
</dbReference>
<dbReference type="Pfam" id="PF02518">
    <property type="entry name" value="HATPase_c"/>
    <property type="match status" value="1"/>
</dbReference>
<evidence type="ECO:0000256" key="2">
    <source>
        <dbReference type="ARBA" id="ARBA00004370"/>
    </source>
</evidence>
<dbReference type="InterPro" id="IPR005467">
    <property type="entry name" value="His_kinase_dom"/>
</dbReference>
<dbReference type="EMBL" id="FUKI01000126">
    <property type="protein sequence ID" value="SJM93885.1"/>
    <property type="molecule type" value="Genomic_DNA"/>
</dbReference>
<evidence type="ECO:0000259" key="11">
    <source>
        <dbReference type="PROSITE" id="PS50109"/>
    </source>
</evidence>
<evidence type="ECO:0000256" key="7">
    <source>
        <dbReference type="ARBA" id="ARBA00022777"/>
    </source>
</evidence>
<protein>
    <recommendedName>
        <fullName evidence="3">histidine kinase</fullName>
        <ecNumber evidence="3">2.7.13.3</ecNumber>
    </recommendedName>
</protein>
<dbReference type="PRINTS" id="PR00344">
    <property type="entry name" value="BCTRLSENSOR"/>
</dbReference>
<evidence type="ECO:0000313" key="13">
    <source>
        <dbReference type="Proteomes" id="UP000195667"/>
    </source>
</evidence>
<dbReference type="GO" id="GO:0005886">
    <property type="term" value="C:plasma membrane"/>
    <property type="evidence" value="ECO:0007669"/>
    <property type="project" value="TreeGrafter"/>
</dbReference>
<accession>A0A1R4HCB5</accession>
<dbReference type="SMART" id="SM00388">
    <property type="entry name" value="HisKA"/>
    <property type="match status" value="1"/>
</dbReference>
<evidence type="ECO:0000256" key="10">
    <source>
        <dbReference type="SAM" id="Phobius"/>
    </source>
</evidence>
<keyword evidence="9 10" id="KW-0472">Membrane</keyword>
<dbReference type="InterPro" id="IPR004358">
    <property type="entry name" value="Sig_transdc_His_kin-like_C"/>
</dbReference>
<dbReference type="Gene3D" id="6.10.340.10">
    <property type="match status" value="1"/>
</dbReference>
<dbReference type="OrthoDB" id="1931120at2"/>
<dbReference type="Gene3D" id="3.30.565.10">
    <property type="entry name" value="Histidine kinase-like ATPase, C-terminal domain"/>
    <property type="match status" value="1"/>
</dbReference>
<reference evidence="13" key="1">
    <citation type="submission" date="2017-02" db="EMBL/GenBank/DDBJ databases">
        <authorList>
            <person name="Daims H."/>
        </authorList>
    </citation>
    <scope>NUCLEOTIDE SEQUENCE [LARGE SCALE GENOMIC DNA]</scope>
</reference>
<dbReference type="SUPFAM" id="SSF55874">
    <property type="entry name" value="ATPase domain of HSP90 chaperone/DNA topoisomerase II/histidine kinase"/>
    <property type="match status" value="1"/>
</dbReference>
<keyword evidence="4" id="KW-0597">Phosphoprotein</keyword>
<evidence type="ECO:0000256" key="5">
    <source>
        <dbReference type="ARBA" id="ARBA00022679"/>
    </source>
</evidence>
<gene>
    <name evidence="12" type="ORF">CRENPOLYSF1_50008</name>
</gene>
<dbReference type="PANTHER" id="PTHR45436:SF5">
    <property type="entry name" value="SENSOR HISTIDINE KINASE TRCS"/>
    <property type="match status" value="1"/>
</dbReference>
<organism evidence="12 13">
    <name type="scientific">Crenothrix polyspora</name>
    <dbReference type="NCBI Taxonomy" id="360316"/>
    <lineage>
        <taxon>Bacteria</taxon>
        <taxon>Pseudomonadati</taxon>
        <taxon>Pseudomonadota</taxon>
        <taxon>Gammaproteobacteria</taxon>
        <taxon>Methylococcales</taxon>
        <taxon>Crenotrichaceae</taxon>
        <taxon>Crenothrix</taxon>
    </lineage>
</organism>
<evidence type="ECO:0000256" key="3">
    <source>
        <dbReference type="ARBA" id="ARBA00012438"/>
    </source>
</evidence>